<reference evidence="2" key="2">
    <citation type="submission" date="2022-08" db="EMBL/GenBank/DDBJ databases">
        <authorList>
            <person name="Kim S.-J."/>
        </authorList>
    </citation>
    <scope>NUCLEOTIDE SEQUENCE</scope>
    <source>
        <strain evidence="2">KJ</strain>
    </source>
</reference>
<organism evidence="2 4">
    <name type="scientific">Paraburkholderia fungorum</name>
    <dbReference type="NCBI Taxonomy" id="134537"/>
    <lineage>
        <taxon>Bacteria</taxon>
        <taxon>Pseudomonadati</taxon>
        <taxon>Pseudomonadota</taxon>
        <taxon>Betaproteobacteria</taxon>
        <taxon>Burkholderiales</taxon>
        <taxon>Burkholderiaceae</taxon>
        <taxon>Paraburkholderia</taxon>
    </lineage>
</organism>
<gene>
    <name evidence="1" type="ORF">GGD69_007869</name>
    <name evidence="2" type="ORF">ParKJ_19530</name>
</gene>
<evidence type="ECO:0000313" key="1">
    <source>
        <dbReference type="EMBL" id="MBB6206967.1"/>
    </source>
</evidence>
<accession>A0AAP1PQD1</accession>
<evidence type="ECO:0000313" key="4">
    <source>
        <dbReference type="Proteomes" id="UP001246473"/>
    </source>
</evidence>
<dbReference type="Proteomes" id="UP001246473">
    <property type="component" value="Unassembled WGS sequence"/>
</dbReference>
<dbReference type="RefSeq" id="WP_167440600.1">
    <property type="nucleotide sequence ID" value="NZ_JACIII010000022.1"/>
</dbReference>
<dbReference type="EMBL" id="JANSLM010000006">
    <property type="protein sequence ID" value="MDT8839620.1"/>
    <property type="molecule type" value="Genomic_DNA"/>
</dbReference>
<evidence type="ECO:0000313" key="3">
    <source>
        <dbReference type="Proteomes" id="UP000518681"/>
    </source>
</evidence>
<proteinExistence type="predicted"/>
<dbReference type="AlphaFoldDB" id="A0AAP1PQD1"/>
<dbReference type="Proteomes" id="UP000518681">
    <property type="component" value="Unassembled WGS sequence"/>
</dbReference>
<protein>
    <submittedName>
        <fullName evidence="2">Uncharacterized protein</fullName>
    </submittedName>
</protein>
<name>A0AAP1PQD1_9BURK</name>
<comment type="caution">
    <text evidence="2">The sequence shown here is derived from an EMBL/GenBank/DDBJ whole genome shotgun (WGS) entry which is preliminary data.</text>
</comment>
<sequence length="54" mass="5728">MQRVFGEREVGGSRIRGGRAIVAGSGAMRRLRNVCVEGLAERLVETAAITTVVA</sequence>
<dbReference type="EMBL" id="JACIIK010000021">
    <property type="protein sequence ID" value="MBB6206967.1"/>
    <property type="molecule type" value="Genomic_DNA"/>
</dbReference>
<evidence type="ECO:0000313" key="2">
    <source>
        <dbReference type="EMBL" id="MDT8839620.1"/>
    </source>
</evidence>
<reference evidence="1 3" key="1">
    <citation type="submission" date="2020-08" db="EMBL/GenBank/DDBJ databases">
        <title>Genomic Encyclopedia of Type Strains, Phase IV (KMG-V): Genome sequencing to study the core and pangenomes of soil and plant-associated prokaryotes.</title>
        <authorList>
            <person name="Whitman W."/>
        </authorList>
    </citation>
    <scope>NUCLEOTIDE SEQUENCE [LARGE SCALE GENOMIC DNA]</scope>
    <source>
        <strain evidence="1 3">SEMIA 4013</strain>
    </source>
</reference>